<keyword evidence="6" id="KW-1185">Reference proteome</keyword>
<proteinExistence type="predicted"/>
<keyword evidence="4" id="KW-1133">Transmembrane helix</keyword>
<feature type="repeat" description="TPR" evidence="3">
    <location>
        <begin position="132"/>
        <end position="165"/>
    </location>
</feature>
<dbReference type="PANTHER" id="PTHR15704">
    <property type="entry name" value="SUPERKILLER 3 PROTEIN-RELATED"/>
    <property type="match status" value="1"/>
</dbReference>
<feature type="transmembrane region" description="Helical" evidence="4">
    <location>
        <begin position="255"/>
        <end position="275"/>
    </location>
</feature>
<keyword evidence="2 3" id="KW-0802">TPR repeat</keyword>
<keyword evidence="1" id="KW-0677">Repeat</keyword>
<gene>
    <name evidence="5" type="ORF">ORQ98_09430</name>
</gene>
<dbReference type="PANTHER" id="PTHR15704:SF7">
    <property type="entry name" value="SUPERKILLER COMPLEX PROTEIN 3"/>
    <property type="match status" value="1"/>
</dbReference>
<dbReference type="SMART" id="SM00028">
    <property type="entry name" value="TPR"/>
    <property type="match status" value="4"/>
</dbReference>
<evidence type="ECO:0000256" key="4">
    <source>
        <dbReference type="SAM" id="Phobius"/>
    </source>
</evidence>
<evidence type="ECO:0000256" key="2">
    <source>
        <dbReference type="ARBA" id="ARBA00022803"/>
    </source>
</evidence>
<dbReference type="EMBL" id="JAPMOU010000009">
    <property type="protein sequence ID" value="MDE1462193.1"/>
    <property type="molecule type" value="Genomic_DNA"/>
</dbReference>
<dbReference type="InterPro" id="IPR039226">
    <property type="entry name" value="Ski3/TTC37"/>
</dbReference>
<protein>
    <submittedName>
        <fullName evidence="5">Tetratricopeptide repeat protein</fullName>
    </submittedName>
</protein>
<dbReference type="Pfam" id="PF14559">
    <property type="entry name" value="TPR_19"/>
    <property type="match status" value="1"/>
</dbReference>
<sequence>MRIDALFDIGKYDEAEKQIRQQLTQDPEDAYWLLNLGRVLMCQENYQAAEEALLKSLGFNPDFGGAYYLLSFTSHCLSKFTLELDYAKKAAEIDPEDPDFLQRLAKAHLQNGEIKQAHTILQQVIKLEPDSEEAFRLLGDIELEQEKYAAAEHAYREALKYDPEDISLLNGFARSLIAQKRKLRDAIDVLYNIVQLDPTNKVITQNLYFAIREWIDKNTIKGKRKSALTDLPEPLQLFYKDYKQRSSIFEAWGKYSWGLAWFGALALMTYLFSLIEKT</sequence>
<feature type="repeat" description="TPR" evidence="3">
    <location>
        <begin position="98"/>
        <end position="131"/>
    </location>
</feature>
<organism evidence="5 6">
    <name type="scientific">Spartinivicinus poritis</name>
    <dbReference type="NCBI Taxonomy" id="2994640"/>
    <lineage>
        <taxon>Bacteria</taxon>
        <taxon>Pseudomonadati</taxon>
        <taxon>Pseudomonadota</taxon>
        <taxon>Gammaproteobacteria</taxon>
        <taxon>Oceanospirillales</taxon>
        <taxon>Zooshikellaceae</taxon>
        <taxon>Spartinivicinus</taxon>
    </lineage>
</organism>
<evidence type="ECO:0000256" key="1">
    <source>
        <dbReference type="ARBA" id="ARBA00022737"/>
    </source>
</evidence>
<dbReference type="InterPro" id="IPR019734">
    <property type="entry name" value="TPR_rpt"/>
</dbReference>
<keyword evidence="4" id="KW-0812">Transmembrane</keyword>
<comment type="caution">
    <text evidence="5">The sequence shown here is derived from an EMBL/GenBank/DDBJ whole genome shotgun (WGS) entry which is preliminary data.</text>
</comment>
<dbReference type="RefSeq" id="WP_274688552.1">
    <property type="nucleotide sequence ID" value="NZ_JAPMOU010000009.1"/>
</dbReference>
<reference evidence="5 6" key="1">
    <citation type="submission" date="2022-11" db="EMBL/GenBank/DDBJ databases">
        <title>Spartinivicinus poritis sp. nov., isolated from scleractinian coral Porites lutea.</title>
        <authorList>
            <person name="Zhang G."/>
            <person name="Cai L."/>
            <person name="Wei Q."/>
        </authorList>
    </citation>
    <scope>NUCLEOTIDE SEQUENCE [LARGE SCALE GENOMIC DNA]</scope>
    <source>
        <strain evidence="5 6">A2-2</strain>
    </source>
</reference>
<dbReference type="Pfam" id="PF13432">
    <property type="entry name" value="TPR_16"/>
    <property type="match status" value="1"/>
</dbReference>
<dbReference type="InterPro" id="IPR011990">
    <property type="entry name" value="TPR-like_helical_dom_sf"/>
</dbReference>
<keyword evidence="4" id="KW-0472">Membrane</keyword>
<evidence type="ECO:0000313" key="6">
    <source>
        <dbReference type="Proteomes" id="UP001528823"/>
    </source>
</evidence>
<dbReference type="SUPFAM" id="SSF48452">
    <property type="entry name" value="TPR-like"/>
    <property type="match status" value="1"/>
</dbReference>
<dbReference type="Proteomes" id="UP001528823">
    <property type="component" value="Unassembled WGS sequence"/>
</dbReference>
<dbReference type="PROSITE" id="PS50005">
    <property type="entry name" value="TPR"/>
    <property type="match status" value="3"/>
</dbReference>
<dbReference type="Gene3D" id="1.25.40.10">
    <property type="entry name" value="Tetratricopeptide repeat domain"/>
    <property type="match status" value="1"/>
</dbReference>
<evidence type="ECO:0000256" key="3">
    <source>
        <dbReference type="PROSITE-ProRule" id="PRU00339"/>
    </source>
</evidence>
<feature type="repeat" description="TPR" evidence="3">
    <location>
        <begin position="30"/>
        <end position="63"/>
    </location>
</feature>
<accession>A0ABT5U9Q2</accession>
<evidence type="ECO:0000313" key="5">
    <source>
        <dbReference type="EMBL" id="MDE1462193.1"/>
    </source>
</evidence>
<name>A0ABT5U9Q2_9GAMM</name>